<reference evidence="1 2" key="1">
    <citation type="journal article" date="2024" name="FEMS Microbiol. Lett.">
        <title>Xanthomonas protegens sp. nov., a novel rice seed-associated bacterium, provides in vivo protection against X. oryzae pv. oryzae, the bacterial leaf blight pathogen.</title>
        <authorList>
            <person name="Rana R."/>
            <person name="Sharma A."/>
            <person name="Madhavan V.N."/>
            <person name="Korpole S."/>
            <person name="Sonti R.V."/>
            <person name="Patel H.K."/>
            <person name="Patil P.B."/>
        </authorList>
    </citation>
    <scope>NUCLEOTIDE SEQUENCE [LARGE SCALE GENOMIC DNA]</scope>
    <source>
        <strain evidence="1 2">PPL118</strain>
    </source>
</reference>
<organism evidence="1 2">
    <name type="scientific">Xanthomonas protegens</name>
    <dbReference type="NCBI Taxonomy" id="3380705"/>
    <lineage>
        <taxon>Bacteria</taxon>
        <taxon>Pseudomonadati</taxon>
        <taxon>Pseudomonadota</taxon>
        <taxon>Gammaproteobacteria</taxon>
        <taxon>Lysobacterales</taxon>
        <taxon>Lysobacteraceae</taxon>
        <taxon>Xanthomonas</taxon>
    </lineage>
</organism>
<sequence>MSISIYYTAERRKLLSPEELAAIASITERYSVDSAIEALIAGGTGLNWESFHYATNPKPGKLFRAVPVFQGATKLPGNTENATWEGVQHWCACLSDLRRVVRAATWRVAVEDHEIVWNEQGQAYDPSV</sequence>
<dbReference type="RefSeq" id="WP_342074351.1">
    <property type="nucleotide sequence ID" value="NZ_JAQJCQ010000016.1"/>
</dbReference>
<name>A0ABU9LEF8_9XANT</name>
<evidence type="ECO:0000313" key="1">
    <source>
        <dbReference type="EMBL" id="MEL4893102.1"/>
    </source>
</evidence>
<evidence type="ECO:0008006" key="3">
    <source>
        <dbReference type="Google" id="ProtNLM"/>
    </source>
</evidence>
<evidence type="ECO:0000313" key="2">
    <source>
        <dbReference type="Proteomes" id="UP001486626"/>
    </source>
</evidence>
<keyword evidence="2" id="KW-1185">Reference proteome</keyword>
<proteinExistence type="predicted"/>
<protein>
    <recommendedName>
        <fullName evidence="3">Tautomerase cis-CaaD-like domain-containing protein</fullName>
    </recommendedName>
</protein>
<comment type="caution">
    <text evidence="1">The sequence shown here is derived from an EMBL/GenBank/DDBJ whole genome shotgun (WGS) entry which is preliminary data.</text>
</comment>
<gene>
    <name evidence="1" type="ORF">PIQ37_16895</name>
</gene>
<dbReference type="Proteomes" id="UP001486626">
    <property type="component" value="Unassembled WGS sequence"/>
</dbReference>
<accession>A0ABU9LEF8</accession>
<dbReference type="EMBL" id="JAQJCQ010000016">
    <property type="protein sequence ID" value="MEL4893102.1"/>
    <property type="molecule type" value="Genomic_DNA"/>
</dbReference>